<dbReference type="InterPro" id="IPR021916">
    <property type="entry name" value="DUF3527"/>
</dbReference>
<feature type="region of interest" description="Disordered" evidence="1">
    <location>
        <begin position="128"/>
        <end position="176"/>
    </location>
</feature>
<feature type="compositionally biased region" description="Basic and acidic residues" evidence="1">
    <location>
        <begin position="386"/>
        <end position="402"/>
    </location>
</feature>
<feature type="compositionally biased region" description="Low complexity" evidence="1">
    <location>
        <begin position="167"/>
        <end position="176"/>
    </location>
</feature>
<dbReference type="KEGG" id="nnu:104601156"/>
<organism evidence="2 3">
    <name type="scientific">Nelumbo nucifera</name>
    <name type="common">Sacred lotus</name>
    <dbReference type="NCBI Taxonomy" id="4432"/>
    <lineage>
        <taxon>Eukaryota</taxon>
        <taxon>Viridiplantae</taxon>
        <taxon>Streptophyta</taxon>
        <taxon>Embryophyta</taxon>
        <taxon>Tracheophyta</taxon>
        <taxon>Spermatophyta</taxon>
        <taxon>Magnoliopsida</taxon>
        <taxon>Proteales</taxon>
        <taxon>Nelumbonaceae</taxon>
        <taxon>Nelumbo</taxon>
    </lineage>
</organism>
<keyword evidence="2" id="KW-1185">Reference proteome</keyword>
<dbReference type="OrthoDB" id="1898655at2759"/>
<name>A0A1U8AJI1_NELNU</name>
<feature type="region of interest" description="Disordered" evidence="1">
    <location>
        <begin position="513"/>
        <end position="542"/>
    </location>
</feature>
<dbReference type="PANTHER" id="PTHR31390:SF12">
    <property type="entry name" value="PUTATIVE (DUF3527)-RELATED"/>
    <property type="match status" value="1"/>
</dbReference>
<protein>
    <submittedName>
        <fullName evidence="3 4">Uncharacterized protein LOC104601156</fullName>
    </submittedName>
</protein>
<evidence type="ECO:0000313" key="4">
    <source>
        <dbReference type="RefSeq" id="XP_010262692.1"/>
    </source>
</evidence>
<evidence type="ECO:0000313" key="2">
    <source>
        <dbReference type="Proteomes" id="UP000189703"/>
    </source>
</evidence>
<accession>A0A1U8AJI1</accession>
<evidence type="ECO:0000256" key="1">
    <source>
        <dbReference type="SAM" id="MobiDB-lite"/>
    </source>
</evidence>
<dbReference type="STRING" id="4432.A0A1U8AJI1"/>
<dbReference type="AlphaFoldDB" id="A0A1U8AJI1"/>
<dbReference type="PANTHER" id="PTHR31390">
    <property type="entry name" value="EXPRESSED PROTEIN"/>
    <property type="match status" value="1"/>
</dbReference>
<dbReference type="eggNOG" id="ENOG502QSE4">
    <property type="taxonomic scope" value="Eukaryota"/>
</dbReference>
<dbReference type="OMA" id="RLEKWQY"/>
<evidence type="ECO:0000313" key="3">
    <source>
        <dbReference type="RefSeq" id="XP_010262691.1"/>
    </source>
</evidence>
<feature type="region of interest" description="Disordered" evidence="1">
    <location>
        <begin position="1"/>
        <end position="78"/>
    </location>
</feature>
<dbReference type="RefSeq" id="XP_010262691.1">
    <property type="nucleotide sequence ID" value="XM_010264389.2"/>
</dbReference>
<feature type="compositionally biased region" description="Basic and acidic residues" evidence="1">
    <location>
        <begin position="26"/>
        <end position="39"/>
    </location>
</feature>
<dbReference type="Proteomes" id="UP000189703">
    <property type="component" value="Unplaced"/>
</dbReference>
<feature type="region of interest" description="Disordered" evidence="1">
    <location>
        <begin position="465"/>
        <end position="501"/>
    </location>
</feature>
<feature type="compositionally biased region" description="Low complexity" evidence="1">
    <location>
        <begin position="518"/>
        <end position="528"/>
    </location>
</feature>
<dbReference type="GeneID" id="104601156"/>
<dbReference type="Pfam" id="PF12043">
    <property type="entry name" value="DUF3527"/>
    <property type="match status" value="2"/>
</dbReference>
<feature type="region of interest" description="Disordered" evidence="1">
    <location>
        <begin position="380"/>
        <end position="445"/>
    </location>
</feature>
<sequence length="927" mass="101584">MEMKTSSRHHQNDQMSRTVKEVLSPEENRSLDLQDRLKAEQSSSQSNIEEAKGDREGDETFVLPKTSRNPQKQGSDRKAIEHDELVKHMSNLPCYLQHIERGENIQEKALNFGVLDWRRLEKWKFNQKCGSEGSSTSTSNTSSSLSTVESLDGRICNGSPAHQRVQSPSLCSQNSSSTDGHSQCLKSYGANSVGLQRFKALSQNTSAGQQKLPRTGLPFGRIYFETKLEKSKRKDLDPKITPVRWVSSLNLKDCEVPLSSKGKLKAPDGEFENRTEQLPALGLDHPDQHSPGSPKNIIVLFPKGSSSCSGIYQQSWSTLPTEAGRKSFSPEKEVHFAELYSDIPHSCPLPCGVETSKQSDMKLPHSVDYQVTRVPSQAFSLFPSSHGREKRQSKNEDAERNKSTTNPAHSVVIEPSDKLGSQSAKVAASKVRYPSPSNQPSTGRMIRSFSYKEGSVVPQLSPTYVTAKSGPVRSDASVCSDNTNRDKTNTNGRGRSSPLRRLLDPLLKPKSANRLQFSQSLESSSSTRRASRSSDGPLDSTTLQSVKRNLTFSNCGPSNADDSHQEKLLASTMQALLHITIKNGHPLFTFAVDNNSDVLAATMKKVYSSVKDEFSWNYTFYSISETKKKSGGWINQGSKGKSHGYVSNVVGQMKVSTSHSPKLTTHDSKDHFLVNEFVLFGVELRRTDQGTPDLQPNSELAAIVVKVPKEGTGYFRNGQQSIDEDGSDTGFANPFPEDTWSCNSGGHIQNGSTVGTQSLPSAVVILPSGVHGLPSTGVPSPLIDRWKSGGSCDCGGWDMGCKLNILANENQCNKLSSSEASLTPDRFDLFVQGGAQQKRPVFSLASFKKGIYSIDFNGSISLLQAFSICIAVLNYKKQYNLAEANNLYEAKTLYESVSLENDRIKAPAGAEPGKYVSYPPLSPVGRV</sequence>
<reference evidence="3 4" key="1">
    <citation type="submission" date="2025-04" db="UniProtKB">
        <authorList>
            <consortium name="RefSeq"/>
        </authorList>
    </citation>
    <scope>IDENTIFICATION</scope>
</reference>
<feature type="compositionally biased region" description="Low complexity" evidence="1">
    <location>
        <begin position="130"/>
        <end position="150"/>
    </location>
</feature>
<dbReference type="RefSeq" id="XP_010262692.1">
    <property type="nucleotide sequence ID" value="XM_010264390.2"/>
</dbReference>
<proteinExistence type="predicted"/>
<gene>
    <name evidence="3 4" type="primary">LOC104601156</name>
</gene>